<organism evidence="3 4">
    <name type="scientific">Streptomyces gilvosporeus</name>
    <dbReference type="NCBI Taxonomy" id="553510"/>
    <lineage>
        <taxon>Bacteria</taxon>
        <taxon>Bacillati</taxon>
        <taxon>Actinomycetota</taxon>
        <taxon>Actinomycetes</taxon>
        <taxon>Kitasatosporales</taxon>
        <taxon>Streptomycetaceae</taxon>
        <taxon>Streptomyces</taxon>
    </lineage>
</organism>
<evidence type="ECO:0000256" key="1">
    <source>
        <dbReference type="SAM" id="MobiDB-lite"/>
    </source>
</evidence>
<dbReference type="SUPFAM" id="SSF50118">
    <property type="entry name" value="Cell growth inhibitor/plasmid maintenance toxic component"/>
    <property type="match status" value="1"/>
</dbReference>
<dbReference type="InterPro" id="IPR010982">
    <property type="entry name" value="Lambda_DNA-bd_dom_sf"/>
</dbReference>
<proteinExistence type="predicted"/>
<dbReference type="EMBL" id="CP020569">
    <property type="protein sequence ID" value="ARF59221.1"/>
    <property type="molecule type" value="Genomic_DNA"/>
</dbReference>
<dbReference type="Proteomes" id="UP000192726">
    <property type="component" value="Chromosome"/>
</dbReference>
<dbReference type="Gene3D" id="2.30.30.440">
    <property type="entry name" value="Domain of unknown function DUF1918"/>
    <property type="match status" value="1"/>
</dbReference>
<reference evidence="3 4" key="1">
    <citation type="submission" date="2017-04" db="EMBL/GenBank/DDBJ databases">
        <title>Complete Genome Sequence of Streptomyces gilvosporeus F607, a Capable Producer of Natamycin.</title>
        <authorList>
            <person name="Zong G."/>
            <person name="Zhong C."/>
            <person name="Fu J."/>
            <person name="Qin R."/>
            <person name="Cao G."/>
        </authorList>
    </citation>
    <scope>NUCLEOTIDE SEQUENCE [LARGE SCALE GENOMIC DNA]</scope>
    <source>
        <strain evidence="3 4">F607</strain>
    </source>
</reference>
<feature type="domain" description="HTH cro/C1-type" evidence="2">
    <location>
        <begin position="95"/>
        <end position="149"/>
    </location>
</feature>
<evidence type="ECO:0000313" key="3">
    <source>
        <dbReference type="EMBL" id="ARF59221.1"/>
    </source>
</evidence>
<dbReference type="RefSeq" id="WP_083109412.1">
    <property type="nucleotide sequence ID" value="NZ_CP020569.1"/>
</dbReference>
<dbReference type="GO" id="GO:0003677">
    <property type="term" value="F:DNA binding"/>
    <property type="evidence" value="ECO:0007669"/>
    <property type="project" value="InterPro"/>
</dbReference>
<dbReference type="SMART" id="SM00530">
    <property type="entry name" value="HTH_XRE"/>
    <property type="match status" value="1"/>
</dbReference>
<dbReference type="InterPro" id="IPR015035">
    <property type="entry name" value="DUF1918"/>
</dbReference>
<dbReference type="InterPro" id="IPR001387">
    <property type="entry name" value="Cro/C1-type_HTH"/>
</dbReference>
<feature type="compositionally biased region" description="Basic and acidic residues" evidence="1">
    <location>
        <begin position="79"/>
        <end position="95"/>
    </location>
</feature>
<name>A0A1V0U244_9ACTN</name>
<dbReference type="AlphaFoldDB" id="A0A1V0U244"/>
<dbReference type="Gene3D" id="1.10.260.40">
    <property type="entry name" value="lambda repressor-like DNA-binding domains"/>
    <property type="match status" value="1"/>
</dbReference>
<dbReference type="STRING" id="553510.B1H19_03780"/>
<feature type="region of interest" description="Disordered" evidence="1">
    <location>
        <begin position="60"/>
        <end position="103"/>
    </location>
</feature>
<keyword evidence="4" id="KW-1185">Reference proteome</keyword>
<dbReference type="InterPro" id="IPR024747">
    <property type="entry name" value="Pyridox_Oxase-rel"/>
</dbReference>
<dbReference type="Pfam" id="PF13560">
    <property type="entry name" value="HTH_31"/>
    <property type="match status" value="1"/>
</dbReference>
<dbReference type="PROSITE" id="PS50943">
    <property type="entry name" value="HTH_CROC1"/>
    <property type="match status" value="1"/>
</dbReference>
<dbReference type="OrthoDB" id="7062584at2"/>
<evidence type="ECO:0000259" key="2">
    <source>
        <dbReference type="PROSITE" id="PS50943"/>
    </source>
</evidence>
<dbReference type="InterPro" id="IPR012349">
    <property type="entry name" value="Split_barrel_FMN-bd"/>
</dbReference>
<dbReference type="CDD" id="cd00093">
    <property type="entry name" value="HTH_XRE"/>
    <property type="match status" value="1"/>
</dbReference>
<dbReference type="Gene3D" id="2.30.110.10">
    <property type="entry name" value="Electron Transport, Fmn-binding Protein, Chain A"/>
    <property type="match status" value="1"/>
</dbReference>
<sequence length="297" mass="31957">MRAHIGDQLVVESPATGATRRDGEIVGIAHDDGTPPYNVRWSDTNDVTLVFPGPDAHVHHFEHRPEDEPADAGPAEPDTPSHHRLLDPGDIGRRVARERRRQRLTRAEVADRAGMATSYLAYVEERPAAPDIAGVTRLADALGTTAARLRGGGADLPPGEGQAADHPELRELSPDECRDRLGTHGVGRVAISTPDGLMVVPVNYEVVDRAIAYRTAPGAVPAAAVGTEVAFEVDHVDEALSQGWSVLVHGPARAVTDVDAMRRLAECAHSKPWAGGERPLWVLIEPGRLTGRRIHTE</sequence>
<dbReference type="Pfam" id="PF12900">
    <property type="entry name" value="Pyridox_ox_2"/>
    <property type="match status" value="1"/>
</dbReference>
<protein>
    <submittedName>
        <fullName evidence="3">XRE family transcriptional regulator</fullName>
    </submittedName>
</protein>
<gene>
    <name evidence="3" type="ORF">B1H19_03780</name>
</gene>
<dbReference type="Pfam" id="PF08940">
    <property type="entry name" value="DUF1918"/>
    <property type="match status" value="1"/>
</dbReference>
<dbReference type="SUPFAM" id="SSF47413">
    <property type="entry name" value="lambda repressor-like DNA-binding domains"/>
    <property type="match status" value="1"/>
</dbReference>
<evidence type="ECO:0000313" key="4">
    <source>
        <dbReference type="Proteomes" id="UP000192726"/>
    </source>
</evidence>
<accession>A0A1V0U244</accession>
<dbReference type="SUPFAM" id="SSF50475">
    <property type="entry name" value="FMN-binding split barrel"/>
    <property type="match status" value="1"/>
</dbReference>
<dbReference type="KEGG" id="sgv:B1H19_03780"/>